<evidence type="ECO:0000256" key="7">
    <source>
        <dbReference type="RuleBase" id="RU362118"/>
    </source>
</evidence>
<feature type="modified residue" description="N6-(pyridoxal phosphate)lysine" evidence="6">
    <location>
        <position position="203"/>
    </location>
</feature>
<dbReference type="Proteomes" id="UP000248021">
    <property type="component" value="Unassembled WGS sequence"/>
</dbReference>
<dbReference type="InterPro" id="IPR015421">
    <property type="entry name" value="PyrdxlP-dep_Trfase_major"/>
</dbReference>
<dbReference type="AlphaFoldDB" id="A0A2V3UAX9"/>
<evidence type="ECO:0000313" key="8">
    <source>
        <dbReference type="EMBL" id="PXW55327.1"/>
    </source>
</evidence>
<dbReference type="InterPro" id="IPR015422">
    <property type="entry name" value="PyrdxlP-dep_Trfase_small"/>
</dbReference>
<organism evidence="8 9">
    <name type="scientific">Chelatococcus asaccharovorans</name>
    <dbReference type="NCBI Taxonomy" id="28210"/>
    <lineage>
        <taxon>Bacteria</taxon>
        <taxon>Pseudomonadati</taxon>
        <taxon>Pseudomonadota</taxon>
        <taxon>Alphaproteobacteria</taxon>
        <taxon>Hyphomicrobiales</taxon>
        <taxon>Chelatococcaceae</taxon>
        <taxon>Chelatococcus</taxon>
    </lineage>
</organism>
<reference evidence="8 9" key="1">
    <citation type="submission" date="2018-05" db="EMBL/GenBank/DDBJ databases">
        <title>Genomic Encyclopedia of Type Strains, Phase IV (KMG-IV): sequencing the most valuable type-strain genomes for metagenomic binning, comparative biology and taxonomic classification.</title>
        <authorList>
            <person name="Goeker M."/>
        </authorList>
    </citation>
    <scope>NUCLEOTIDE SEQUENCE [LARGE SCALE GENOMIC DNA]</scope>
    <source>
        <strain evidence="8 9">DSM 6462</strain>
    </source>
</reference>
<dbReference type="PIRSF" id="PIRSF001434">
    <property type="entry name" value="CGS"/>
    <property type="match status" value="1"/>
</dbReference>
<dbReference type="SUPFAM" id="SSF53383">
    <property type="entry name" value="PLP-dependent transferases"/>
    <property type="match status" value="1"/>
</dbReference>
<protein>
    <submittedName>
        <fullName evidence="8">Cystathionine beta-lyase</fullName>
    </submittedName>
</protein>
<evidence type="ECO:0000313" key="9">
    <source>
        <dbReference type="Proteomes" id="UP000248021"/>
    </source>
</evidence>
<evidence type="ECO:0000256" key="1">
    <source>
        <dbReference type="ARBA" id="ARBA00001933"/>
    </source>
</evidence>
<evidence type="ECO:0000256" key="5">
    <source>
        <dbReference type="ARBA" id="ARBA00047517"/>
    </source>
</evidence>
<dbReference type="FunFam" id="3.40.640.10:FF:000046">
    <property type="entry name" value="Cystathionine gamma-lyase"/>
    <property type="match status" value="1"/>
</dbReference>
<dbReference type="PANTHER" id="PTHR43500">
    <property type="entry name" value="CYSTATHIONINE BETA-LYASE-RELATED"/>
    <property type="match status" value="1"/>
</dbReference>
<evidence type="ECO:0000256" key="3">
    <source>
        <dbReference type="ARBA" id="ARBA00022898"/>
    </source>
</evidence>
<dbReference type="GO" id="GO:0019346">
    <property type="term" value="P:transsulfuration"/>
    <property type="evidence" value="ECO:0007669"/>
    <property type="project" value="InterPro"/>
</dbReference>
<comment type="caution">
    <text evidence="8">The sequence shown here is derived from an EMBL/GenBank/DDBJ whole genome shotgun (WGS) entry which is preliminary data.</text>
</comment>
<dbReference type="InterPro" id="IPR000277">
    <property type="entry name" value="Cys/Met-Metab_PyrdxlP-dep_enz"/>
</dbReference>
<comment type="catalytic activity">
    <reaction evidence="5">
        <text>L,L-cystathionine + H2O = L-homocysteine + pyruvate + NH4(+)</text>
        <dbReference type="Rhea" id="RHEA:13965"/>
        <dbReference type="ChEBI" id="CHEBI:15361"/>
        <dbReference type="ChEBI" id="CHEBI:15377"/>
        <dbReference type="ChEBI" id="CHEBI:28938"/>
        <dbReference type="ChEBI" id="CHEBI:58161"/>
        <dbReference type="ChEBI" id="CHEBI:58199"/>
    </reaction>
</comment>
<dbReference type="RefSeq" id="WP_110376911.1">
    <property type="nucleotide sequence ID" value="NZ_JAHBRY010000003.1"/>
</dbReference>
<proteinExistence type="inferred from homology"/>
<evidence type="ECO:0000256" key="6">
    <source>
        <dbReference type="PIRSR" id="PIRSR001434-2"/>
    </source>
</evidence>
<evidence type="ECO:0000256" key="2">
    <source>
        <dbReference type="ARBA" id="ARBA00009077"/>
    </source>
</evidence>
<sequence length="393" mass="42003">MRNLTRCVHQPAVSHEGFAALVPGVHRASTIVFASAQDYRDRKQRGPDGYSYGLNGTPTARVLEAQIAALEGAAHCTLMPSGMSAISLVMLAVLRQGDRVLIPDSVYPPVRKFCATMLAGLGIAHSIYRPDASDLPGLLGADVRLIWMESPGSTTMEVQDLRAIAALARAHGILTGCDNTWATPLLLRPLELGVDIAMQALTKYAGGHSDILMGSVAVNDRDLYLRLKEARTTLGINVSPDDCSLALRGLASMGVRLAHAGRVALELAGHLRSFASVRRVLHPAFTDCDGSAIWAREASGHSATFTVQLEEPSVAVLDAAIEQARFFAIGASWGGAHSLMVPMTVDDIRNWPPVPGATYIRLSIGLEDPRDLRDDLDRVFGYLDAALAKAAAP</sequence>
<comment type="cofactor">
    <cofactor evidence="1 7">
        <name>pyridoxal 5'-phosphate</name>
        <dbReference type="ChEBI" id="CHEBI:597326"/>
    </cofactor>
</comment>
<dbReference type="Pfam" id="PF01053">
    <property type="entry name" value="Cys_Met_Meta_PP"/>
    <property type="match status" value="1"/>
</dbReference>
<keyword evidence="3 6" id="KW-0663">Pyridoxal phosphate</keyword>
<dbReference type="GO" id="GO:0030170">
    <property type="term" value="F:pyridoxal phosphate binding"/>
    <property type="evidence" value="ECO:0007669"/>
    <property type="project" value="InterPro"/>
</dbReference>
<dbReference type="GO" id="GO:0019450">
    <property type="term" value="P:L-cysteine catabolic process to pyruvate"/>
    <property type="evidence" value="ECO:0007669"/>
    <property type="project" value="TreeGrafter"/>
</dbReference>
<evidence type="ECO:0000256" key="4">
    <source>
        <dbReference type="ARBA" id="ARBA00023239"/>
    </source>
</evidence>
<accession>A0A2V3UAX9</accession>
<dbReference type="GO" id="GO:0047804">
    <property type="term" value="F:cysteine-S-conjugate beta-lyase activity"/>
    <property type="evidence" value="ECO:0007669"/>
    <property type="project" value="InterPro"/>
</dbReference>
<dbReference type="InterPro" id="IPR015424">
    <property type="entry name" value="PyrdxlP-dep_Trfase"/>
</dbReference>
<dbReference type="Gene3D" id="3.40.640.10">
    <property type="entry name" value="Type I PLP-dependent aspartate aminotransferase-like (Major domain)"/>
    <property type="match status" value="1"/>
</dbReference>
<comment type="similarity">
    <text evidence="2 7">Belongs to the trans-sulfuration enzymes family.</text>
</comment>
<keyword evidence="4 8" id="KW-0456">Lyase</keyword>
<dbReference type="EMBL" id="QJJK01000010">
    <property type="protein sequence ID" value="PXW55327.1"/>
    <property type="molecule type" value="Genomic_DNA"/>
</dbReference>
<dbReference type="OrthoDB" id="9790858at2"/>
<dbReference type="PANTHER" id="PTHR43500:SF1">
    <property type="entry name" value="CYSTATHIONINE BETA-LYASE-RELATED"/>
    <property type="match status" value="1"/>
</dbReference>
<name>A0A2V3UAX9_9HYPH</name>
<dbReference type="Gene3D" id="3.90.1150.10">
    <property type="entry name" value="Aspartate Aminotransferase, domain 1"/>
    <property type="match status" value="1"/>
</dbReference>
<keyword evidence="9" id="KW-1185">Reference proteome</keyword>
<dbReference type="InterPro" id="IPR006233">
    <property type="entry name" value="Cys_b_lyase_bac"/>
</dbReference>
<gene>
    <name evidence="8" type="ORF">C7450_110266</name>
</gene>